<keyword evidence="2" id="KW-0090">Biological rhythms</keyword>
<comment type="caution">
    <text evidence="5">The sequence shown here is derived from an EMBL/GenBank/DDBJ whole genome shotgun (WGS) entry which is preliminary data.</text>
</comment>
<evidence type="ECO:0000313" key="5">
    <source>
        <dbReference type="EMBL" id="PCG80868.1"/>
    </source>
</evidence>
<evidence type="ECO:0000256" key="2">
    <source>
        <dbReference type="ARBA" id="ARBA00023108"/>
    </source>
</evidence>
<dbReference type="InterPro" id="IPR010562">
    <property type="entry name" value="Haemolymph_juvenile_hormone-bd"/>
</dbReference>
<evidence type="ECO:0008006" key="6">
    <source>
        <dbReference type="Google" id="ProtNLM"/>
    </source>
</evidence>
<dbReference type="AlphaFoldDB" id="A0A2A4KAE6"/>
<dbReference type="PANTHER" id="PTHR11008:SF41">
    <property type="entry name" value="RE70318P"/>
    <property type="match status" value="1"/>
</dbReference>
<protein>
    <recommendedName>
        <fullName evidence="6">Hemolymph juvenile hormone binding protein</fullName>
    </recommendedName>
</protein>
<dbReference type="EMBL" id="NWSH01000012">
    <property type="protein sequence ID" value="PCG80868.1"/>
    <property type="molecule type" value="Genomic_DNA"/>
</dbReference>
<dbReference type="GO" id="GO:0007623">
    <property type="term" value="P:circadian rhythm"/>
    <property type="evidence" value="ECO:0007669"/>
    <property type="project" value="UniProtKB-ARBA"/>
</dbReference>
<dbReference type="Gene3D" id="3.15.10.30">
    <property type="entry name" value="Haemolymph juvenile hormone binding protein"/>
    <property type="match status" value="1"/>
</dbReference>
<name>A0A2A4KAE6_HELVI</name>
<accession>A0A2A4KAE6</accession>
<dbReference type="PANTHER" id="PTHR11008">
    <property type="entry name" value="PROTEIN TAKEOUT-LIKE PROTEIN"/>
    <property type="match status" value="1"/>
</dbReference>
<reference evidence="5" key="1">
    <citation type="submission" date="2017-09" db="EMBL/GenBank/DDBJ databases">
        <title>Contemporary evolution of a Lepidopteran species, Heliothis virescens, in response to modern agricultural practices.</title>
        <authorList>
            <person name="Fritz M.L."/>
            <person name="Deyonke A.M."/>
            <person name="Papanicolaou A."/>
            <person name="Micinski S."/>
            <person name="Westbrook J."/>
            <person name="Gould F."/>
        </authorList>
    </citation>
    <scope>NUCLEOTIDE SEQUENCE [LARGE SCALE GENOMIC DNA]</scope>
    <source>
        <strain evidence="5">HvINT-</strain>
        <tissue evidence="5">Whole body</tissue>
    </source>
</reference>
<gene>
    <name evidence="5" type="ORF">B5V51_639</name>
</gene>
<evidence type="ECO:0000256" key="1">
    <source>
        <dbReference type="ARBA" id="ARBA00022729"/>
    </source>
</evidence>
<organism evidence="5">
    <name type="scientific">Heliothis virescens</name>
    <name type="common">Tobacco budworm moth</name>
    <dbReference type="NCBI Taxonomy" id="7102"/>
    <lineage>
        <taxon>Eukaryota</taxon>
        <taxon>Metazoa</taxon>
        <taxon>Ecdysozoa</taxon>
        <taxon>Arthropoda</taxon>
        <taxon>Hexapoda</taxon>
        <taxon>Insecta</taxon>
        <taxon>Pterygota</taxon>
        <taxon>Neoptera</taxon>
        <taxon>Endopterygota</taxon>
        <taxon>Lepidoptera</taxon>
        <taxon>Glossata</taxon>
        <taxon>Ditrysia</taxon>
        <taxon>Noctuoidea</taxon>
        <taxon>Noctuidae</taxon>
        <taxon>Heliothinae</taxon>
        <taxon>Heliothis</taxon>
    </lineage>
</organism>
<dbReference type="FunFam" id="3.15.10.30:FF:000001">
    <property type="entry name" value="Takeout-like protein 1"/>
    <property type="match status" value="1"/>
</dbReference>
<feature type="chain" id="PRO_5012743066" description="Hemolymph juvenile hormone binding protein" evidence="4">
    <location>
        <begin position="19"/>
        <end position="250"/>
    </location>
</feature>
<proteinExistence type="inferred from homology"/>
<feature type="signal peptide" evidence="4">
    <location>
        <begin position="1"/>
        <end position="18"/>
    </location>
</feature>
<sequence>MKMWSGLFCLVVVPLVAGFDKFFINFGGFVCPREEKALGKCLRDALNAYIPQLATGVPEYGVPPCEPMVVPALSVQQSTGAISVKSSYSDVTVRGPSSMRVKDVDVDSHQHRVVARLYIPELRMKGHYRLEGNLLMLPIDGEGQFSAKYGEIDATVTIVLGRQPRHNDVDSLKCKELDVSFHVGYASMKLENLFGDDGDLSNTMNQFLNDNWQTLLVELQTPMEDALRDFLKPLADHAFSTLNADDILSQ</sequence>
<dbReference type="STRING" id="7102.A0A2A4KAE6"/>
<evidence type="ECO:0000256" key="3">
    <source>
        <dbReference type="ARBA" id="ARBA00060902"/>
    </source>
</evidence>
<comment type="similarity">
    <text evidence="3">Belongs to the TO family.</text>
</comment>
<evidence type="ECO:0000256" key="4">
    <source>
        <dbReference type="SAM" id="SignalP"/>
    </source>
</evidence>
<keyword evidence="1 4" id="KW-0732">Signal</keyword>
<dbReference type="InterPro" id="IPR038606">
    <property type="entry name" value="To_sf"/>
</dbReference>
<dbReference type="Pfam" id="PF06585">
    <property type="entry name" value="JHBP"/>
    <property type="match status" value="1"/>
</dbReference>
<dbReference type="SMART" id="SM00700">
    <property type="entry name" value="JHBP"/>
    <property type="match status" value="1"/>
</dbReference>